<dbReference type="InterPro" id="IPR016181">
    <property type="entry name" value="Acyl_CoA_acyltransferase"/>
</dbReference>
<proteinExistence type="predicted"/>
<gene>
    <name evidence="2" type="ORF">OGM63_24265</name>
</gene>
<sequence>MDLTKNVKILENPQKITKKLSESLSCVIASTSNDFEQINRLWHEVYVKEMGWLQTTSQDLFHDRYHPYSVYFLASIDEVAVGTLRLVFDSSIGLPVEQFFHLGLLKINHRFVEGQRMMVSSSFRHRKFKSAPFGLLMSLNKAAFHYCFMSGVTHILADAFVNTPTTPIKAFKALGFEEVGCPFADTELSDSSKSVMLILGMDRLISKAYIAQGKLFKYLLEFDPNFHFYNNEFVIK</sequence>
<dbReference type="InterPro" id="IPR054597">
    <property type="entry name" value="FeeM_cat"/>
</dbReference>
<dbReference type="SUPFAM" id="SSF55729">
    <property type="entry name" value="Acyl-CoA N-acyltransferases (Nat)"/>
    <property type="match status" value="1"/>
</dbReference>
<dbReference type="Gene3D" id="3.40.630.30">
    <property type="match status" value="1"/>
</dbReference>
<dbReference type="EMBL" id="JAOWRF010000342">
    <property type="protein sequence ID" value="MCV3216584.1"/>
    <property type="molecule type" value="Genomic_DNA"/>
</dbReference>
<evidence type="ECO:0000313" key="3">
    <source>
        <dbReference type="Proteomes" id="UP001526143"/>
    </source>
</evidence>
<evidence type="ECO:0000313" key="2">
    <source>
        <dbReference type="EMBL" id="MCV3216584.1"/>
    </source>
</evidence>
<comment type="caution">
    <text evidence="2">The sequence shown here is derived from an EMBL/GenBank/DDBJ whole genome shotgun (WGS) entry which is preliminary data.</text>
</comment>
<name>A0ABT3B5D2_9CYAN</name>
<feature type="domain" description="N-acyl amino acid synthase FeeM catalytic core" evidence="1">
    <location>
        <begin position="37"/>
        <end position="158"/>
    </location>
</feature>
<keyword evidence="2" id="KW-0808">Transferase</keyword>
<dbReference type="Pfam" id="PF21926">
    <property type="entry name" value="FeeM"/>
    <property type="match status" value="1"/>
</dbReference>
<dbReference type="EC" id="2.3.1.-" evidence="2"/>
<organism evidence="2 3">
    <name type="scientific">Plectonema radiosum NIES-515</name>
    <dbReference type="NCBI Taxonomy" id="2986073"/>
    <lineage>
        <taxon>Bacteria</taxon>
        <taxon>Bacillati</taxon>
        <taxon>Cyanobacteriota</taxon>
        <taxon>Cyanophyceae</taxon>
        <taxon>Oscillatoriophycideae</taxon>
        <taxon>Oscillatoriales</taxon>
        <taxon>Microcoleaceae</taxon>
        <taxon>Plectonema</taxon>
    </lineage>
</organism>
<keyword evidence="3" id="KW-1185">Reference proteome</keyword>
<accession>A0ABT3B5D2</accession>
<reference evidence="2 3" key="1">
    <citation type="submission" date="2022-10" db="EMBL/GenBank/DDBJ databases">
        <title>Identification of biosynthetic pathway for the production of the potent trypsin inhibitor radiosumin.</title>
        <authorList>
            <person name="Fewer D.P."/>
            <person name="Delbaje E."/>
            <person name="Ouyang X."/>
            <person name="Agostino P.D."/>
            <person name="Wahlsten M."/>
            <person name="Jokela J."/>
            <person name="Permi P."/>
            <person name="Haapaniemi E."/>
            <person name="Koistinen H."/>
        </authorList>
    </citation>
    <scope>NUCLEOTIDE SEQUENCE [LARGE SCALE GENOMIC DNA]</scope>
    <source>
        <strain evidence="2 3">NIES-515</strain>
    </source>
</reference>
<keyword evidence="2" id="KW-0012">Acyltransferase</keyword>
<protein>
    <submittedName>
        <fullName evidence="2">GNAT family N-acetyltransferase</fullName>
        <ecNumber evidence="2">2.3.1.-</ecNumber>
    </submittedName>
</protein>
<evidence type="ECO:0000259" key="1">
    <source>
        <dbReference type="Pfam" id="PF21926"/>
    </source>
</evidence>
<dbReference type="Proteomes" id="UP001526143">
    <property type="component" value="Unassembled WGS sequence"/>
</dbReference>
<dbReference type="GO" id="GO:0016746">
    <property type="term" value="F:acyltransferase activity"/>
    <property type="evidence" value="ECO:0007669"/>
    <property type="project" value="UniProtKB-KW"/>
</dbReference>